<dbReference type="AlphaFoldDB" id="A0A382YUR0"/>
<organism evidence="3">
    <name type="scientific">marine metagenome</name>
    <dbReference type="NCBI Taxonomy" id="408172"/>
    <lineage>
        <taxon>unclassified sequences</taxon>
        <taxon>metagenomes</taxon>
        <taxon>ecological metagenomes</taxon>
    </lineage>
</organism>
<accession>A0A382YUR0</accession>
<reference evidence="3" key="1">
    <citation type="submission" date="2018-05" db="EMBL/GenBank/DDBJ databases">
        <authorList>
            <person name="Lanie J.A."/>
            <person name="Ng W.-L."/>
            <person name="Kazmierczak K.M."/>
            <person name="Andrzejewski T.M."/>
            <person name="Davidsen T.M."/>
            <person name="Wayne K.J."/>
            <person name="Tettelin H."/>
            <person name="Glass J.I."/>
            <person name="Rusch D."/>
            <person name="Podicherti R."/>
            <person name="Tsui H.-C.T."/>
            <person name="Winkler M.E."/>
        </authorList>
    </citation>
    <scope>NUCLEOTIDE SEQUENCE</scope>
</reference>
<feature type="non-terminal residue" evidence="3">
    <location>
        <position position="1"/>
    </location>
</feature>
<dbReference type="EMBL" id="UINC01178704">
    <property type="protein sequence ID" value="SVD87016.1"/>
    <property type="molecule type" value="Genomic_DNA"/>
</dbReference>
<keyword evidence="2" id="KW-0520">NAD</keyword>
<dbReference type="Gene3D" id="3.40.50.720">
    <property type="entry name" value="NAD(P)-binding Rossmann-like Domain"/>
    <property type="match status" value="2"/>
</dbReference>
<protein>
    <submittedName>
        <fullName evidence="3">Uncharacterized protein</fullName>
    </submittedName>
</protein>
<evidence type="ECO:0000313" key="3">
    <source>
        <dbReference type="EMBL" id="SVD87016.1"/>
    </source>
</evidence>
<proteinExistence type="predicted"/>
<evidence type="ECO:0000256" key="1">
    <source>
        <dbReference type="ARBA" id="ARBA00023002"/>
    </source>
</evidence>
<keyword evidence="1" id="KW-0560">Oxidoreductase</keyword>
<dbReference type="PANTHER" id="PTHR43333">
    <property type="entry name" value="2-HACID_DH_C DOMAIN-CONTAINING PROTEIN"/>
    <property type="match status" value="1"/>
</dbReference>
<name>A0A382YUR0_9ZZZZ</name>
<gene>
    <name evidence="3" type="ORF">METZ01_LOCUS439870</name>
</gene>
<evidence type="ECO:0000256" key="2">
    <source>
        <dbReference type="ARBA" id="ARBA00023027"/>
    </source>
</evidence>
<sequence>VKVVLAFDMGKAYVEELRAAFPEEDSPLWEAPNMRVSPHVSAESVQLIERRKAIFKENLRRYLAAEELLYVCDTEKGY</sequence>
<dbReference type="PANTHER" id="PTHR43333:SF1">
    <property type="entry name" value="D-ISOMER SPECIFIC 2-HYDROXYACID DEHYDROGENASE NAD-BINDING DOMAIN-CONTAINING PROTEIN"/>
    <property type="match status" value="1"/>
</dbReference>
<dbReference type="GO" id="GO:0016491">
    <property type="term" value="F:oxidoreductase activity"/>
    <property type="evidence" value="ECO:0007669"/>
    <property type="project" value="UniProtKB-KW"/>
</dbReference>